<evidence type="ECO:0000256" key="9">
    <source>
        <dbReference type="RuleBase" id="RU361174"/>
    </source>
</evidence>
<dbReference type="EC" id="3.2.1.8" evidence="9"/>
<evidence type="ECO:0000256" key="6">
    <source>
        <dbReference type="ARBA" id="ARBA00023277"/>
    </source>
</evidence>
<organism evidence="11 12">
    <name type="scientific">Glycocaulis abyssi</name>
    <dbReference type="NCBI Taxonomy" id="1433403"/>
    <lineage>
        <taxon>Bacteria</taxon>
        <taxon>Pseudomonadati</taxon>
        <taxon>Pseudomonadota</taxon>
        <taxon>Alphaproteobacteria</taxon>
        <taxon>Maricaulales</taxon>
        <taxon>Maricaulaceae</taxon>
        <taxon>Glycocaulis</taxon>
    </lineage>
</organism>
<dbReference type="PROSITE" id="PS51760">
    <property type="entry name" value="GH10_2"/>
    <property type="match status" value="1"/>
</dbReference>
<keyword evidence="12" id="KW-1185">Reference proteome</keyword>
<comment type="caution">
    <text evidence="11">The sequence shown here is derived from an EMBL/GenBank/DDBJ whole genome shotgun (WGS) entry which is preliminary data.</text>
</comment>
<keyword evidence="4" id="KW-0732">Signal</keyword>
<evidence type="ECO:0000256" key="3">
    <source>
        <dbReference type="ARBA" id="ARBA00022651"/>
    </source>
</evidence>
<evidence type="ECO:0000256" key="5">
    <source>
        <dbReference type="ARBA" id="ARBA00022801"/>
    </source>
</evidence>
<evidence type="ECO:0000256" key="4">
    <source>
        <dbReference type="ARBA" id="ARBA00022729"/>
    </source>
</evidence>
<dbReference type="SMART" id="SM00633">
    <property type="entry name" value="Glyco_10"/>
    <property type="match status" value="1"/>
</dbReference>
<gene>
    <name evidence="11" type="ORF">ACFPB0_00665</name>
</gene>
<dbReference type="InterPro" id="IPR044846">
    <property type="entry name" value="GH10"/>
</dbReference>
<dbReference type="PANTHER" id="PTHR31490:SF88">
    <property type="entry name" value="BETA-XYLANASE"/>
    <property type="match status" value="1"/>
</dbReference>
<evidence type="ECO:0000259" key="10">
    <source>
        <dbReference type="PROSITE" id="PS51760"/>
    </source>
</evidence>
<dbReference type="PRINTS" id="PR00134">
    <property type="entry name" value="GLHYDRLASE10"/>
</dbReference>
<dbReference type="InterPro" id="IPR017853">
    <property type="entry name" value="GH"/>
</dbReference>
<feature type="domain" description="GH10" evidence="10">
    <location>
        <begin position="51"/>
        <end position="372"/>
    </location>
</feature>
<comment type="catalytic activity">
    <reaction evidence="1 9">
        <text>Endohydrolysis of (1-&gt;4)-beta-D-xylosidic linkages in xylans.</text>
        <dbReference type="EC" id="3.2.1.8"/>
    </reaction>
</comment>
<dbReference type="SUPFAM" id="SSF51445">
    <property type="entry name" value="(Trans)glycosidases"/>
    <property type="match status" value="1"/>
</dbReference>
<proteinExistence type="inferred from homology"/>
<reference evidence="12" key="1">
    <citation type="journal article" date="2019" name="Int. J. Syst. Evol. Microbiol.">
        <title>The Global Catalogue of Microorganisms (GCM) 10K type strain sequencing project: providing services to taxonomists for standard genome sequencing and annotation.</title>
        <authorList>
            <consortium name="The Broad Institute Genomics Platform"/>
            <consortium name="The Broad Institute Genome Sequencing Center for Infectious Disease"/>
            <person name="Wu L."/>
            <person name="Ma J."/>
        </authorList>
    </citation>
    <scope>NUCLEOTIDE SEQUENCE [LARGE SCALE GENOMIC DNA]</scope>
    <source>
        <strain evidence="12">CCUG 62981</strain>
    </source>
</reference>
<comment type="similarity">
    <text evidence="2 9">Belongs to the glycosyl hydrolase 10 (cellulase F) family.</text>
</comment>
<evidence type="ECO:0000313" key="12">
    <source>
        <dbReference type="Proteomes" id="UP001596024"/>
    </source>
</evidence>
<evidence type="ECO:0000256" key="2">
    <source>
        <dbReference type="ARBA" id="ARBA00007495"/>
    </source>
</evidence>
<evidence type="ECO:0000256" key="8">
    <source>
        <dbReference type="ARBA" id="ARBA00023326"/>
    </source>
</evidence>
<dbReference type="RefSeq" id="WP_371394468.1">
    <property type="nucleotide sequence ID" value="NZ_CP163421.1"/>
</dbReference>
<dbReference type="PANTHER" id="PTHR31490">
    <property type="entry name" value="GLYCOSYL HYDROLASE"/>
    <property type="match status" value="1"/>
</dbReference>
<name>A0ABV9N978_9PROT</name>
<evidence type="ECO:0000313" key="11">
    <source>
        <dbReference type="EMBL" id="MFC4723791.1"/>
    </source>
</evidence>
<accession>A0ABV9N978</accession>
<keyword evidence="5 9" id="KW-0378">Hydrolase</keyword>
<keyword evidence="3" id="KW-0858">Xylan degradation</keyword>
<dbReference type="EMBL" id="JBHSGQ010000001">
    <property type="protein sequence ID" value="MFC4723791.1"/>
    <property type="molecule type" value="Genomic_DNA"/>
</dbReference>
<keyword evidence="7 9" id="KW-0326">Glycosidase</keyword>
<dbReference type="Pfam" id="PF00331">
    <property type="entry name" value="Glyco_hydro_10"/>
    <property type="match status" value="1"/>
</dbReference>
<dbReference type="Gene3D" id="3.20.20.80">
    <property type="entry name" value="Glycosidases"/>
    <property type="match status" value="1"/>
</dbReference>
<protein>
    <recommendedName>
        <fullName evidence="9">Beta-xylanase</fullName>
        <ecNumber evidence="9">3.2.1.8</ecNumber>
    </recommendedName>
</protein>
<dbReference type="InterPro" id="IPR001000">
    <property type="entry name" value="GH10_dom"/>
</dbReference>
<keyword evidence="8 9" id="KW-0624">Polysaccharide degradation</keyword>
<sequence length="380" mass="43370">MLTRRQTLALGAGGLAAMGAPGLVMGREDRGPSLHELAQAKGMRFGSAIGVSPPGTVSGAFHDPQYRQLLIDECGVLVHENELKWYVARPDAETFDFERADIIMDFAEENGMEMRGHTLLWHHTNWFPDWINNHDFGSRPASEAERMLTEHVRTLVERYKGRIYSWDVVNETIDEAGRFRETALSRHLGEEVIDLAFHVAKETDPDAELLYNDYMSWEAGYERQQEGVLRLLERLKARGVPVDGLGVQSHIGSGNYDYSTGFDTAREDTWRQFLDAVVAQDLSLSITEFDVHDKNLPADIETRDREVAELARRYLDLMFSYPQTKDILVWGMADQYSWYQEHWVREDGVAKRPTPYDENFQPKPLRQAIADALIAAEPRP</sequence>
<evidence type="ECO:0000256" key="1">
    <source>
        <dbReference type="ARBA" id="ARBA00000681"/>
    </source>
</evidence>
<dbReference type="Proteomes" id="UP001596024">
    <property type="component" value="Unassembled WGS sequence"/>
</dbReference>
<evidence type="ECO:0000256" key="7">
    <source>
        <dbReference type="ARBA" id="ARBA00023295"/>
    </source>
</evidence>
<keyword evidence="6 9" id="KW-0119">Carbohydrate metabolism</keyword>